<dbReference type="Pfam" id="PF20060">
    <property type="entry name" value="DUF6459"/>
    <property type="match status" value="1"/>
</dbReference>
<keyword evidence="2" id="KW-1185">Reference proteome</keyword>
<dbReference type="EMBL" id="JABELX010000015">
    <property type="protein sequence ID" value="NNH74631.1"/>
    <property type="molecule type" value="Genomic_DNA"/>
</dbReference>
<organism evidence="1 2">
    <name type="scientific">Nocardia uniformis</name>
    <dbReference type="NCBI Taxonomy" id="53432"/>
    <lineage>
        <taxon>Bacteria</taxon>
        <taxon>Bacillati</taxon>
        <taxon>Actinomycetota</taxon>
        <taxon>Actinomycetes</taxon>
        <taxon>Mycobacteriales</taxon>
        <taxon>Nocardiaceae</taxon>
        <taxon>Nocardia</taxon>
    </lineage>
</organism>
<sequence>MAFQGRYLSPAPNLEPPLRPCCAHALPVPHAPPPCRNRVARNDSERVGTVAPRLPARGAHPEIAPIDVEVCAGARKFAWRTAQVALEVLDGRRPPAQLATIADAAVVAAVRTLVGARLVPGRELGAAVLTRIDVVMVDSTRAEVCGGYDRGPRHFALAAGITRGRRGWRMTVFRVR</sequence>
<dbReference type="AlphaFoldDB" id="A0A849CJJ3"/>
<comment type="caution">
    <text evidence="1">The sequence shown here is derived from an EMBL/GenBank/DDBJ whole genome shotgun (WGS) entry which is preliminary data.</text>
</comment>
<proteinExistence type="predicted"/>
<dbReference type="Proteomes" id="UP000586827">
    <property type="component" value="Unassembled WGS sequence"/>
</dbReference>
<protein>
    <submittedName>
        <fullName evidence="1">Uncharacterized protein</fullName>
    </submittedName>
</protein>
<evidence type="ECO:0000313" key="1">
    <source>
        <dbReference type="EMBL" id="NNH74631.1"/>
    </source>
</evidence>
<dbReference type="InterPro" id="IPR045596">
    <property type="entry name" value="DUF6459"/>
</dbReference>
<evidence type="ECO:0000313" key="2">
    <source>
        <dbReference type="Proteomes" id="UP000586827"/>
    </source>
</evidence>
<accession>A0A849CJJ3</accession>
<reference evidence="1 2" key="1">
    <citation type="submission" date="2020-05" db="EMBL/GenBank/DDBJ databases">
        <title>MicrobeNet Type strains.</title>
        <authorList>
            <person name="Nicholson A.C."/>
        </authorList>
    </citation>
    <scope>NUCLEOTIDE SEQUENCE [LARGE SCALE GENOMIC DNA]</scope>
    <source>
        <strain evidence="1 2">JCM 3224</strain>
    </source>
</reference>
<name>A0A849CJJ3_9NOCA</name>
<gene>
    <name evidence="1" type="ORF">HLB23_33090</name>
</gene>